<dbReference type="AlphaFoldDB" id="A0A0A1TJK7"/>
<gene>
    <name evidence="1" type="ORF">VHEMI06635</name>
</gene>
<evidence type="ECO:0008006" key="3">
    <source>
        <dbReference type="Google" id="ProtNLM"/>
    </source>
</evidence>
<reference evidence="1 2" key="1">
    <citation type="journal article" date="2015" name="Genome Announc.">
        <title>Draft Genome Sequence and Gene Annotation of the Entomopathogenic Fungus Verticillium hemipterigenum.</title>
        <authorList>
            <person name="Horn F."/>
            <person name="Habel A."/>
            <person name="Scharf D.H."/>
            <person name="Dworschak J."/>
            <person name="Brakhage A.A."/>
            <person name="Guthke R."/>
            <person name="Hertweck C."/>
            <person name="Linde J."/>
        </authorList>
    </citation>
    <scope>NUCLEOTIDE SEQUENCE [LARGE SCALE GENOMIC DNA]</scope>
</reference>
<dbReference type="PANTHER" id="PTHR42791">
    <property type="entry name" value="GNAT FAMILY ACETYLTRANSFERASE"/>
    <property type="match status" value="1"/>
</dbReference>
<protein>
    <recommendedName>
        <fullName evidence="3">N-acetyltransferase domain-containing protein</fullName>
    </recommendedName>
</protein>
<evidence type="ECO:0000313" key="1">
    <source>
        <dbReference type="EMBL" id="CEJ90885.1"/>
    </source>
</evidence>
<accession>A0A0A1TJK7</accession>
<dbReference type="PANTHER" id="PTHR42791:SF2">
    <property type="entry name" value="N-ACETYLTRANSFERASE DOMAIN-CONTAINING PROTEIN"/>
    <property type="match status" value="1"/>
</dbReference>
<evidence type="ECO:0000313" key="2">
    <source>
        <dbReference type="Proteomes" id="UP000039046"/>
    </source>
</evidence>
<name>A0A0A1TJK7_9HYPO</name>
<dbReference type="HOGENOM" id="CLU_091412_0_0_1"/>
<keyword evidence="2" id="KW-1185">Reference proteome</keyword>
<dbReference type="InterPro" id="IPR052523">
    <property type="entry name" value="Trichothecene_AcTrans"/>
</dbReference>
<dbReference type="Proteomes" id="UP000039046">
    <property type="component" value="Unassembled WGS sequence"/>
</dbReference>
<dbReference type="EMBL" id="CDHN01000003">
    <property type="protein sequence ID" value="CEJ90885.1"/>
    <property type="molecule type" value="Genomic_DNA"/>
</dbReference>
<proteinExistence type="predicted"/>
<dbReference type="InterPro" id="IPR016181">
    <property type="entry name" value="Acyl_CoA_acyltransferase"/>
</dbReference>
<dbReference type="Gene3D" id="3.40.630.30">
    <property type="match status" value="1"/>
</dbReference>
<dbReference type="STRING" id="1531966.A0A0A1TJK7"/>
<sequence>MKTRTATSADVPRIAAIILAAVAAEEPWRAYIPAAARQNGTYTAAVERLVKGYVEASENEWTVEVVETGKSDAQGNPIIASVAIWDMRAAPPPARRGSSLVSNRSSQEVDAAKAAAKAPAWSDDWAIDPENDRLQSLNNAFAQGKQQFFAGGGPQIVLRLLATAPNCQRNGYAKALCKSGLEIGWRRQAAVCLQTGVRGYIALSAMGFSEVGAVTIPAIPGQEEQVLKALKMDVAKAQESHPSFMTSFWNYVRN</sequence>
<organism evidence="1 2">
    <name type="scientific">[Torrubiella] hemipterigena</name>
    <dbReference type="NCBI Taxonomy" id="1531966"/>
    <lineage>
        <taxon>Eukaryota</taxon>
        <taxon>Fungi</taxon>
        <taxon>Dikarya</taxon>
        <taxon>Ascomycota</taxon>
        <taxon>Pezizomycotina</taxon>
        <taxon>Sordariomycetes</taxon>
        <taxon>Hypocreomycetidae</taxon>
        <taxon>Hypocreales</taxon>
        <taxon>Clavicipitaceae</taxon>
        <taxon>Clavicipitaceae incertae sedis</taxon>
        <taxon>'Torrubiella' clade</taxon>
    </lineage>
</organism>
<dbReference type="SUPFAM" id="SSF55729">
    <property type="entry name" value="Acyl-CoA N-acyltransferases (Nat)"/>
    <property type="match status" value="1"/>
</dbReference>